<comment type="caution">
    <text evidence="2">The sequence shown here is derived from an EMBL/GenBank/DDBJ whole genome shotgun (WGS) entry which is preliminary data.</text>
</comment>
<feature type="region of interest" description="Disordered" evidence="1">
    <location>
        <begin position="1"/>
        <end position="24"/>
    </location>
</feature>
<sequence length="76" mass="8096">MISNTSTATSANPMDRETSNLDASFRDNMNSPALDIAMAQEFAMLSSNVSYKAACVAGMIKLTVSCCKDIIRIVGT</sequence>
<evidence type="ECO:0000313" key="2">
    <source>
        <dbReference type="EMBL" id="OZI62082.1"/>
    </source>
</evidence>
<proteinExistence type="predicted"/>
<name>A0A261UL42_9BORD</name>
<gene>
    <name evidence="2" type="ORF">CAL28_22930</name>
</gene>
<protein>
    <submittedName>
        <fullName evidence="2">Uncharacterized protein</fullName>
    </submittedName>
</protein>
<evidence type="ECO:0000313" key="3">
    <source>
        <dbReference type="Proteomes" id="UP000215767"/>
    </source>
</evidence>
<feature type="compositionally biased region" description="Polar residues" evidence="1">
    <location>
        <begin position="1"/>
        <end position="12"/>
    </location>
</feature>
<reference evidence="3" key="1">
    <citation type="submission" date="2017-05" db="EMBL/GenBank/DDBJ databases">
        <title>Complete and WGS of Bordetella genogroups.</title>
        <authorList>
            <person name="Spilker T."/>
            <person name="Lipuma J."/>
        </authorList>
    </citation>
    <scope>NUCLEOTIDE SEQUENCE [LARGE SCALE GENOMIC DNA]</scope>
    <source>
        <strain evidence="3">AU8856</strain>
    </source>
</reference>
<dbReference type="Proteomes" id="UP000215767">
    <property type="component" value="Unassembled WGS sequence"/>
</dbReference>
<keyword evidence="3" id="KW-1185">Reference proteome</keyword>
<evidence type="ECO:0000256" key="1">
    <source>
        <dbReference type="SAM" id="MobiDB-lite"/>
    </source>
</evidence>
<organism evidence="2 3">
    <name type="scientific">Bordetella genomosp. 11</name>
    <dbReference type="NCBI Taxonomy" id="1416808"/>
    <lineage>
        <taxon>Bacteria</taxon>
        <taxon>Pseudomonadati</taxon>
        <taxon>Pseudomonadota</taxon>
        <taxon>Betaproteobacteria</taxon>
        <taxon>Burkholderiales</taxon>
        <taxon>Alcaligenaceae</taxon>
        <taxon>Bordetella</taxon>
    </lineage>
</organism>
<accession>A0A261UL42</accession>
<dbReference type="EMBL" id="NEVS01000004">
    <property type="protein sequence ID" value="OZI62082.1"/>
    <property type="molecule type" value="Genomic_DNA"/>
</dbReference>
<dbReference type="AlphaFoldDB" id="A0A261UL42"/>